<evidence type="ECO:0000256" key="1">
    <source>
        <dbReference type="ARBA" id="ARBA00001933"/>
    </source>
</evidence>
<evidence type="ECO:0000256" key="4">
    <source>
        <dbReference type="ARBA" id="ARBA00022898"/>
    </source>
</evidence>
<dbReference type="GO" id="GO:0005737">
    <property type="term" value="C:cytoplasm"/>
    <property type="evidence" value="ECO:0007669"/>
    <property type="project" value="TreeGrafter"/>
</dbReference>
<dbReference type="InterPro" id="IPR000277">
    <property type="entry name" value="Cys/Met-Metab_PyrdxlP-dep_enz"/>
</dbReference>
<dbReference type="GO" id="GO:0004124">
    <property type="term" value="F:cysteine synthase activity"/>
    <property type="evidence" value="ECO:0007669"/>
    <property type="project" value="TreeGrafter"/>
</dbReference>
<dbReference type="PANTHER" id="PTHR43797:SF2">
    <property type="entry name" value="HOMOCYSTEINE_CYSTEINE SYNTHASE"/>
    <property type="match status" value="1"/>
</dbReference>
<name>A0A381RSD8_9ZZZZ</name>
<sequence>MKIETQAIHTGYTPDPTTKSVATPIYQTTSYAFDNAQHGADLFSLAVEGNIYSRIMNPTNGILEERLAAMEGGIAALAVSSGMAAITYSIQSLTRNGQNIVSVSELYGGTADYFSNTLKNQGIEVRYANFDDIEGIAKLIDENTTLVFCESIGNPLGNICDIEKLAEAAHNNGVPLVVDNTVATPYLLKPIDFGADIVVHSLTKYIGGHGTTIGGVIIDAGNFDYAKEPSRYPNLNEPDGSYHGLVFTEALGAAAFIGKCRVGPLRNTGAALSPFNAFLILQGIQTLHLRMDRHTENALHVARYLESHKAINWVNYAGLIGSPYYDLAKKYTNSRPSGILSFGIKGGKEAGIKFIDSLELVVRLVNIGDTKSLATHPASTTHSQLDEGDYEAAGITDDMVRISVGIENKHDITGDIEQALISSQKA</sequence>
<proteinExistence type="inferred from homology"/>
<organism evidence="5">
    <name type="scientific">marine metagenome</name>
    <dbReference type="NCBI Taxonomy" id="408172"/>
    <lineage>
        <taxon>unclassified sequences</taxon>
        <taxon>metagenomes</taxon>
        <taxon>ecological metagenomes</taxon>
    </lineage>
</organism>
<dbReference type="Pfam" id="PF01053">
    <property type="entry name" value="Cys_Met_Meta_PP"/>
    <property type="match status" value="1"/>
</dbReference>
<keyword evidence="4" id="KW-0663">Pyridoxal phosphate</keyword>
<evidence type="ECO:0000313" key="5">
    <source>
        <dbReference type="EMBL" id="SUZ92837.1"/>
    </source>
</evidence>
<evidence type="ECO:0008006" key="6">
    <source>
        <dbReference type="Google" id="ProtNLM"/>
    </source>
</evidence>
<gene>
    <name evidence="5" type="ORF">METZ01_LOCUS45691</name>
</gene>
<dbReference type="NCBIfam" id="TIGR01326">
    <property type="entry name" value="OAH_OAS_sulfhy"/>
    <property type="match status" value="1"/>
</dbReference>
<dbReference type="SUPFAM" id="SSF53383">
    <property type="entry name" value="PLP-dependent transferases"/>
    <property type="match status" value="1"/>
</dbReference>
<dbReference type="GO" id="GO:0006535">
    <property type="term" value="P:cysteine biosynthetic process from serine"/>
    <property type="evidence" value="ECO:0007669"/>
    <property type="project" value="TreeGrafter"/>
</dbReference>
<dbReference type="Gene3D" id="3.90.1150.10">
    <property type="entry name" value="Aspartate Aminotransferase, domain 1"/>
    <property type="match status" value="1"/>
</dbReference>
<dbReference type="InterPro" id="IPR015422">
    <property type="entry name" value="PyrdxlP-dep_Trfase_small"/>
</dbReference>
<dbReference type="PROSITE" id="PS00868">
    <property type="entry name" value="CYS_MET_METAB_PP"/>
    <property type="match status" value="1"/>
</dbReference>
<dbReference type="FunFam" id="3.40.640.10:FF:000035">
    <property type="entry name" value="O-succinylhomoserine sulfhydrylase"/>
    <property type="match status" value="1"/>
</dbReference>
<comment type="cofactor">
    <cofactor evidence="1">
        <name>pyridoxal 5'-phosphate</name>
        <dbReference type="ChEBI" id="CHEBI:597326"/>
    </cofactor>
</comment>
<dbReference type="GO" id="GO:0003961">
    <property type="term" value="F:O-acetylhomoserine aminocarboxypropyltransferase activity"/>
    <property type="evidence" value="ECO:0007669"/>
    <property type="project" value="TreeGrafter"/>
</dbReference>
<accession>A0A381RSD8</accession>
<dbReference type="GO" id="GO:0030170">
    <property type="term" value="F:pyridoxal phosphate binding"/>
    <property type="evidence" value="ECO:0007669"/>
    <property type="project" value="InterPro"/>
</dbReference>
<dbReference type="EMBL" id="UINC01002094">
    <property type="protein sequence ID" value="SUZ92837.1"/>
    <property type="molecule type" value="Genomic_DNA"/>
</dbReference>
<dbReference type="InterPro" id="IPR015424">
    <property type="entry name" value="PyrdxlP-dep_Trfase"/>
</dbReference>
<dbReference type="PANTHER" id="PTHR43797">
    <property type="entry name" value="HOMOCYSTEINE/CYSTEINE SYNTHASE"/>
    <property type="match status" value="1"/>
</dbReference>
<dbReference type="InterPro" id="IPR054542">
    <property type="entry name" value="Cys_met_metab_PP"/>
</dbReference>
<dbReference type="GO" id="GO:0019346">
    <property type="term" value="P:transsulfuration"/>
    <property type="evidence" value="ECO:0007669"/>
    <property type="project" value="InterPro"/>
</dbReference>
<dbReference type="CDD" id="cd00614">
    <property type="entry name" value="CGS_like"/>
    <property type="match status" value="1"/>
</dbReference>
<dbReference type="AlphaFoldDB" id="A0A381RSD8"/>
<protein>
    <recommendedName>
        <fullName evidence="6">O-acetylhomoserine aminocarboxypropyltransferase</fullName>
    </recommendedName>
</protein>
<evidence type="ECO:0000256" key="2">
    <source>
        <dbReference type="ARBA" id="ARBA00009077"/>
    </source>
</evidence>
<keyword evidence="3" id="KW-0808">Transferase</keyword>
<reference evidence="5" key="1">
    <citation type="submission" date="2018-05" db="EMBL/GenBank/DDBJ databases">
        <authorList>
            <person name="Lanie J.A."/>
            <person name="Ng W.-L."/>
            <person name="Kazmierczak K.M."/>
            <person name="Andrzejewski T.M."/>
            <person name="Davidsen T.M."/>
            <person name="Wayne K.J."/>
            <person name="Tettelin H."/>
            <person name="Glass J.I."/>
            <person name="Rusch D."/>
            <person name="Podicherti R."/>
            <person name="Tsui H.-C.T."/>
            <person name="Winkler M.E."/>
        </authorList>
    </citation>
    <scope>NUCLEOTIDE SEQUENCE</scope>
</reference>
<dbReference type="PIRSF" id="PIRSF001434">
    <property type="entry name" value="CGS"/>
    <property type="match status" value="1"/>
</dbReference>
<dbReference type="InterPro" id="IPR015421">
    <property type="entry name" value="PyrdxlP-dep_Trfase_major"/>
</dbReference>
<dbReference type="Gene3D" id="3.40.640.10">
    <property type="entry name" value="Type I PLP-dependent aspartate aminotransferase-like (Major domain)"/>
    <property type="match status" value="1"/>
</dbReference>
<dbReference type="GO" id="GO:0071269">
    <property type="term" value="P:L-homocysteine biosynthetic process"/>
    <property type="evidence" value="ECO:0007669"/>
    <property type="project" value="TreeGrafter"/>
</dbReference>
<evidence type="ECO:0000256" key="3">
    <source>
        <dbReference type="ARBA" id="ARBA00022679"/>
    </source>
</evidence>
<dbReference type="InterPro" id="IPR006235">
    <property type="entry name" value="OAc-hSer/O-AcSer_sulfhydrylase"/>
</dbReference>
<comment type="similarity">
    <text evidence="2">Belongs to the trans-sulfuration enzymes family.</text>
</comment>